<protein>
    <recommendedName>
        <fullName evidence="3">Right handed beta helix domain-containing protein</fullName>
    </recommendedName>
</protein>
<feature type="non-terminal residue" evidence="1">
    <location>
        <position position="296"/>
    </location>
</feature>
<dbReference type="SUPFAM" id="SSF51126">
    <property type="entry name" value="Pectin lyase-like"/>
    <property type="match status" value="1"/>
</dbReference>
<accession>A0A5J4T503</accession>
<feature type="non-terminal residue" evidence="1">
    <location>
        <position position="1"/>
    </location>
</feature>
<reference evidence="1 2" key="1">
    <citation type="submission" date="2019-03" db="EMBL/GenBank/DDBJ databases">
        <title>Single cell metagenomics reveals metabolic interactions within the superorganism composed of flagellate Streblomastix strix and complex community of Bacteroidetes bacteria on its surface.</title>
        <authorList>
            <person name="Treitli S.C."/>
            <person name="Kolisko M."/>
            <person name="Husnik F."/>
            <person name="Keeling P."/>
            <person name="Hampl V."/>
        </authorList>
    </citation>
    <scope>NUCLEOTIDE SEQUENCE [LARGE SCALE GENOMIC DNA]</scope>
    <source>
        <strain evidence="1">ST1C</strain>
    </source>
</reference>
<dbReference type="InterPro" id="IPR011050">
    <property type="entry name" value="Pectin_lyase_fold/virulence"/>
</dbReference>
<comment type="caution">
    <text evidence="1">The sequence shown here is derived from an EMBL/GenBank/DDBJ whole genome shotgun (WGS) entry which is preliminary data.</text>
</comment>
<proteinExistence type="predicted"/>
<organism evidence="1 2">
    <name type="scientific">Streblomastix strix</name>
    <dbReference type="NCBI Taxonomy" id="222440"/>
    <lineage>
        <taxon>Eukaryota</taxon>
        <taxon>Metamonada</taxon>
        <taxon>Preaxostyla</taxon>
        <taxon>Oxymonadida</taxon>
        <taxon>Streblomastigidae</taxon>
        <taxon>Streblomastix</taxon>
    </lineage>
</organism>
<evidence type="ECO:0000313" key="2">
    <source>
        <dbReference type="Proteomes" id="UP000324800"/>
    </source>
</evidence>
<gene>
    <name evidence="1" type="ORF">EZS28_051004</name>
</gene>
<dbReference type="Proteomes" id="UP000324800">
    <property type="component" value="Unassembled WGS sequence"/>
</dbReference>
<evidence type="ECO:0008006" key="3">
    <source>
        <dbReference type="Google" id="ProtNLM"/>
    </source>
</evidence>
<sequence>TFDSCFSTSGSGGGLYMQVLSGSQFTISGTSSLLNCNSENIGGGIYCWISNQGQISLNNTKFRNCSSQRSGGGIYVSINEGGQLILDKSCEFYQCQSGNGGGIYVMNDHATQCSFMIKDAYIHECRALNSTNSSLSYPESGFGGGIFLGCNGNYNPSSKLIDLHGMRIYNNKADKFGQSLYVAMPKVVEWCKYGILGEYVKGNYSDTYSDERDLVGIPLNLTSFESSTQEQIEQQSQLLEPLWRILGILKSAQVIVNVSNSNGKLIFRLEGQKMIPGYLNVKIFELRNKTKEEIDQ</sequence>
<name>A0A5J4T503_9EUKA</name>
<dbReference type="EMBL" id="SNRW01038051">
    <property type="protein sequence ID" value="KAA6353469.1"/>
    <property type="molecule type" value="Genomic_DNA"/>
</dbReference>
<evidence type="ECO:0000313" key="1">
    <source>
        <dbReference type="EMBL" id="KAA6353469.1"/>
    </source>
</evidence>
<dbReference type="AlphaFoldDB" id="A0A5J4T503"/>